<feature type="transmembrane region" description="Helical" evidence="2">
    <location>
        <begin position="713"/>
        <end position="735"/>
    </location>
</feature>
<dbReference type="STRING" id="4829.A0A168NTB4"/>
<gene>
    <name evidence="4" type="primary">ABSGL_06892.1 scaffold 8678</name>
</gene>
<name>A0A168NTB4_ABSGL</name>
<feature type="compositionally biased region" description="Basic and acidic residues" evidence="1">
    <location>
        <begin position="71"/>
        <end position="80"/>
    </location>
</feature>
<feature type="transmembrane region" description="Helical" evidence="2">
    <location>
        <begin position="416"/>
        <end position="436"/>
    </location>
</feature>
<dbReference type="EMBL" id="LT553503">
    <property type="protein sequence ID" value="SAM01155.1"/>
    <property type="molecule type" value="Genomic_DNA"/>
</dbReference>
<feature type="region of interest" description="Disordered" evidence="1">
    <location>
        <begin position="43"/>
        <end position="82"/>
    </location>
</feature>
<dbReference type="PANTHER" id="PTHR12436">
    <property type="entry name" value="80 KDA MCM3-ASSOCIATED PROTEIN"/>
    <property type="match status" value="1"/>
</dbReference>
<dbReference type="InterPro" id="IPR004277">
    <property type="entry name" value="PSS"/>
</dbReference>
<dbReference type="PANTHER" id="PTHR12436:SF4">
    <property type="entry name" value="LEUKOCYTE RECEPTOR CLUSTER MEMBER 8"/>
    <property type="match status" value="1"/>
</dbReference>
<keyword evidence="5" id="KW-1185">Reference proteome</keyword>
<dbReference type="Pfam" id="PF03034">
    <property type="entry name" value="PSS"/>
    <property type="match status" value="1"/>
</dbReference>
<evidence type="ECO:0000256" key="2">
    <source>
        <dbReference type="SAM" id="Phobius"/>
    </source>
</evidence>
<evidence type="ECO:0000256" key="1">
    <source>
        <dbReference type="SAM" id="MobiDB-lite"/>
    </source>
</evidence>
<dbReference type="InterPro" id="IPR045107">
    <property type="entry name" value="SAC3/GANP/THP3"/>
</dbReference>
<keyword evidence="2" id="KW-0472">Membrane</keyword>
<reference evidence="4" key="1">
    <citation type="submission" date="2016-04" db="EMBL/GenBank/DDBJ databases">
        <authorList>
            <person name="Evans L.H."/>
            <person name="Alamgir A."/>
            <person name="Owens N."/>
            <person name="Weber N.D."/>
            <person name="Virtaneva K."/>
            <person name="Barbian K."/>
            <person name="Babar A."/>
            <person name="Rosenke K."/>
        </authorList>
    </citation>
    <scope>NUCLEOTIDE SEQUENCE [LARGE SCALE GENOMIC DNA]</scope>
    <source>
        <strain evidence="4">CBS 101.48</strain>
    </source>
</reference>
<feature type="transmembrane region" description="Helical" evidence="2">
    <location>
        <begin position="660"/>
        <end position="677"/>
    </location>
</feature>
<organism evidence="4">
    <name type="scientific">Absidia glauca</name>
    <name type="common">Pin mould</name>
    <dbReference type="NCBI Taxonomy" id="4829"/>
    <lineage>
        <taxon>Eukaryota</taxon>
        <taxon>Fungi</taxon>
        <taxon>Fungi incertae sedis</taxon>
        <taxon>Mucoromycota</taxon>
        <taxon>Mucoromycotina</taxon>
        <taxon>Mucoromycetes</taxon>
        <taxon>Mucorales</taxon>
        <taxon>Cunninghamellaceae</taxon>
        <taxon>Absidia</taxon>
    </lineage>
</organism>
<feature type="compositionally biased region" description="Polar residues" evidence="1">
    <location>
        <begin position="58"/>
        <end position="70"/>
    </location>
</feature>
<feature type="region of interest" description="Disordered" evidence="1">
    <location>
        <begin position="373"/>
        <end position="405"/>
    </location>
</feature>
<dbReference type="Pfam" id="PF03399">
    <property type="entry name" value="SAC3_GANP"/>
    <property type="match status" value="1"/>
</dbReference>
<dbReference type="AlphaFoldDB" id="A0A168NTB4"/>
<sequence>MANLSTPAFIQVGKKRKKQGIVNTPSTALANLLLSDDIEDQSSDDGDLHIAKKPATKKSISLPGQITNTPEEQRRREIRSQRFLNDQPIKRESAPIQPIVMMEEGNDVWQFSAVVGTSTDIEKPYFRLTSAADPRTVRPLPILKKTYKHLRKKWRKEHNYTYICEQFKSLRQDLTVQCIRDEFTVKVYEAHARIALEKGDYSQYNQCGSQLKYLYDQGIEGNKDEFTAYRLLYFLLTQNWPDINSLLGEIKKKRDQHSDCVDHALLVRSAMATGNYHRLFKLYQDAPNMGGYLMDQFIERERVQALIILCKAYQMGLPISFIIPELGFDDIKELGTFFNKHGIPRNRAAPMILDTKSALGKLQEASKKYTRVDIKGQNPINKPSPHPLMADPTPEQAQSSSRRSLQLRHTDSPDELFHPHTLTALVILLAWLFYAGIRTNHEDTENSVKLGILASICCFVFIGMLQFRDGPFVRPSIPFWRAILSLSVLYQLLLVFMLFLSKDEARHFMTNFDPALGIKLPERSYASSCETTLENIMSQVDIFVVAHALGWYGKSLIVRDYWLCWILSVTFELLEYSLAHHLNNFAECWWDHWILDVLLCNWAGIYFGMKTCQYLEVKEYSWVGLRQIKSLRGKAKRAVQQFTPKDWTRFEWKATSTPKNYFGTVGFMLVAVLWVPVEHPLNTYRLVLAFLYGLPAARDLYQYISDNNTKRLGVHAWLFICNVMTESLICLKFSSEFTTPAPMVVKVAWSIVLSFLLVVFPLWRFVISPKKPMVVDGKDD</sequence>
<dbReference type="GO" id="GO:0106245">
    <property type="term" value="F:L-serine-phosphatidylethanolamine phosphatidyltransferase activity"/>
    <property type="evidence" value="ECO:0007669"/>
    <property type="project" value="InterPro"/>
</dbReference>
<evidence type="ECO:0000313" key="5">
    <source>
        <dbReference type="Proteomes" id="UP000078561"/>
    </source>
</evidence>
<dbReference type="GO" id="GO:0005634">
    <property type="term" value="C:nucleus"/>
    <property type="evidence" value="ECO:0007669"/>
    <property type="project" value="TreeGrafter"/>
</dbReference>
<dbReference type="InterPro" id="IPR005062">
    <property type="entry name" value="SAC3/GANP/THP3_conserved"/>
</dbReference>
<dbReference type="InterPro" id="IPR000717">
    <property type="entry name" value="PCI_dom"/>
</dbReference>
<protein>
    <recommendedName>
        <fullName evidence="3">PCI domain-containing protein</fullName>
    </recommendedName>
</protein>
<evidence type="ECO:0000313" key="4">
    <source>
        <dbReference type="EMBL" id="SAM01155.1"/>
    </source>
</evidence>
<dbReference type="InParanoid" id="A0A168NTB4"/>
<dbReference type="Proteomes" id="UP000078561">
    <property type="component" value="Unassembled WGS sequence"/>
</dbReference>
<dbReference type="GO" id="GO:0006659">
    <property type="term" value="P:phosphatidylserine biosynthetic process"/>
    <property type="evidence" value="ECO:0007669"/>
    <property type="project" value="InterPro"/>
</dbReference>
<accession>A0A168NTB4</accession>
<keyword evidence="2" id="KW-1133">Transmembrane helix</keyword>
<dbReference type="OrthoDB" id="10265393at2759"/>
<dbReference type="PROSITE" id="PS50250">
    <property type="entry name" value="PCI"/>
    <property type="match status" value="1"/>
</dbReference>
<feature type="domain" description="PCI" evidence="3">
    <location>
        <begin position="200"/>
        <end position="375"/>
    </location>
</feature>
<dbReference type="Gene3D" id="1.25.40.990">
    <property type="match status" value="1"/>
</dbReference>
<feature type="transmembrane region" description="Helical" evidence="2">
    <location>
        <begin position="747"/>
        <end position="766"/>
    </location>
</feature>
<keyword evidence="2" id="KW-0812">Transmembrane</keyword>
<feature type="transmembrane region" description="Helical" evidence="2">
    <location>
        <begin position="479"/>
        <end position="500"/>
    </location>
</feature>
<feature type="transmembrane region" description="Helical" evidence="2">
    <location>
        <begin position="448"/>
        <end position="467"/>
    </location>
</feature>
<proteinExistence type="predicted"/>
<evidence type="ECO:0000259" key="3">
    <source>
        <dbReference type="PROSITE" id="PS50250"/>
    </source>
</evidence>